<dbReference type="PANTHER" id="PTHR30506">
    <property type="entry name" value="INNER MEMBRANE PROTEIN"/>
    <property type="match status" value="1"/>
</dbReference>
<comment type="similarity">
    <text evidence="2">Belongs to the UPF0126 family.</text>
</comment>
<dbReference type="Pfam" id="PF03458">
    <property type="entry name" value="Gly_transporter"/>
    <property type="match status" value="2"/>
</dbReference>
<evidence type="ECO:0000313" key="10">
    <source>
        <dbReference type="Proteomes" id="UP000295611"/>
    </source>
</evidence>
<feature type="transmembrane region" description="Helical" evidence="7">
    <location>
        <begin position="97"/>
        <end position="116"/>
    </location>
</feature>
<dbReference type="EMBL" id="SNZP01000002">
    <property type="protein sequence ID" value="TDR82284.1"/>
    <property type="molecule type" value="Genomic_DNA"/>
</dbReference>
<organism evidence="9 10">
    <name type="scientific">Paludibacterium purpuratum</name>
    <dbReference type="NCBI Taxonomy" id="1144873"/>
    <lineage>
        <taxon>Bacteria</taxon>
        <taxon>Pseudomonadati</taxon>
        <taxon>Pseudomonadota</taxon>
        <taxon>Betaproteobacteria</taxon>
        <taxon>Neisseriales</taxon>
        <taxon>Chromobacteriaceae</taxon>
        <taxon>Paludibacterium</taxon>
    </lineage>
</organism>
<keyword evidence="3" id="KW-1003">Cell membrane</keyword>
<comment type="subcellular location">
    <subcellularLocation>
        <location evidence="1">Cell membrane</location>
        <topology evidence="1">Multi-pass membrane protein</topology>
    </subcellularLocation>
</comment>
<dbReference type="InterPro" id="IPR005115">
    <property type="entry name" value="Gly_transporter"/>
</dbReference>
<evidence type="ECO:0000256" key="7">
    <source>
        <dbReference type="SAM" id="Phobius"/>
    </source>
</evidence>
<proteinExistence type="inferred from homology"/>
<feature type="domain" description="Glycine transporter" evidence="8">
    <location>
        <begin position="12"/>
        <end position="80"/>
    </location>
</feature>
<evidence type="ECO:0000256" key="6">
    <source>
        <dbReference type="ARBA" id="ARBA00023136"/>
    </source>
</evidence>
<evidence type="ECO:0000259" key="8">
    <source>
        <dbReference type="Pfam" id="PF03458"/>
    </source>
</evidence>
<sequence length="214" mass="23186">MDIASRLNLMEWISAIGTVAFAFSGYLVGVKKRLDLLGILIVALLTGIGGGIMRDVLVHRVPLVFYDYTNVVIISITLLISWLAGLHKLESQTFYRAFIAADSLGLIAFSITGAQVGLMYDLNAFGVVLLGFITAVGGGVVRDMMVNDIPFILHEDFYGTVSILVAGGLYVLDQLVYVNYLSLQLLFAIGLAIRLIGHWGDMTLPKIGVSGDKE</sequence>
<feature type="transmembrane region" description="Helical" evidence="7">
    <location>
        <begin position="177"/>
        <end position="197"/>
    </location>
</feature>
<dbReference type="AlphaFoldDB" id="A0A4R7BBE6"/>
<gene>
    <name evidence="9" type="ORF">DFP86_102401</name>
</gene>
<feature type="domain" description="Glycine transporter" evidence="8">
    <location>
        <begin position="100"/>
        <end position="172"/>
    </location>
</feature>
<feature type="transmembrane region" description="Helical" evidence="7">
    <location>
        <begin position="65"/>
        <end position="85"/>
    </location>
</feature>
<name>A0A4R7BBE6_9NEIS</name>
<feature type="transmembrane region" description="Helical" evidence="7">
    <location>
        <begin position="36"/>
        <end position="53"/>
    </location>
</feature>
<reference evidence="9 10" key="1">
    <citation type="submission" date="2019-03" db="EMBL/GenBank/DDBJ databases">
        <title>Genomic Encyclopedia of Type Strains, Phase III (KMG-III): the genomes of soil and plant-associated and newly described type strains.</title>
        <authorList>
            <person name="Whitman W."/>
        </authorList>
    </citation>
    <scope>NUCLEOTIDE SEQUENCE [LARGE SCALE GENOMIC DNA]</scope>
    <source>
        <strain evidence="9 10">CECT 8976</strain>
    </source>
</reference>
<keyword evidence="6 7" id="KW-0472">Membrane</keyword>
<comment type="caution">
    <text evidence="9">The sequence shown here is derived from an EMBL/GenBank/DDBJ whole genome shotgun (WGS) entry which is preliminary data.</text>
</comment>
<dbReference type="GO" id="GO:0005886">
    <property type="term" value="C:plasma membrane"/>
    <property type="evidence" value="ECO:0007669"/>
    <property type="project" value="UniProtKB-SubCell"/>
</dbReference>
<evidence type="ECO:0000256" key="4">
    <source>
        <dbReference type="ARBA" id="ARBA00022692"/>
    </source>
</evidence>
<evidence type="ECO:0000313" key="9">
    <source>
        <dbReference type="EMBL" id="TDR82284.1"/>
    </source>
</evidence>
<keyword evidence="10" id="KW-1185">Reference proteome</keyword>
<keyword evidence="5 7" id="KW-1133">Transmembrane helix</keyword>
<evidence type="ECO:0000256" key="5">
    <source>
        <dbReference type="ARBA" id="ARBA00022989"/>
    </source>
</evidence>
<keyword evidence="4 7" id="KW-0812">Transmembrane</keyword>
<evidence type="ECO:0000256" key="2">
    <source>
        <dbReference type="ARBA" id="ARBA00008193"/>
    </source>
</evidence>
<dbReference type="PANTHER" id="PTHR30506:SF3">
    <property type="entry name" value="UPF0126 INNER MEMBRANE PROTEIN YADS-RELATED"/>
    <property type="match status" value="1"/>
</dbReference>
<feature type="transmembrane region" description="Helical" evidence="7">
    <location>
        <begin position="12"/>
        <end position="29"/>
    </location>
</feature>
<evidence type="ECO:0000256" key="3">
    <source>
        <dbReference type="ARBA" id="ARBA00022475"/>
    </source>
</evidence>
<protein>
    <submittedName>
        <fullName evidence="9">Putative membrane protein YeiH</fullName>
    </submittedName>
</protein>
<accession>A0A4R7BBE6</accession>
<evidence type="ECO:0000256" key="1">
    <source>
        <dbReference type="ARBA" id="ARBA00004651"/>
    </source>
</evidence>
<feature type="transmembrane region" description="Helical" evidence="7">
    <location>
        <begin position="122"/>
        <end position="141"/>
    </location>
</feature>
<dbReference type="Proteomes" id="UP000295611">
    <property type="component" value="Unassembled WGS sequence"/>
</dbReference>